<protein>
    <submittedName>
        <fullName evidence="1">snoRNP complex protein nop56</fullName>
    </submittedName>
</protein>
<evidence type="ECO:0000313" key="2">
    <source>
        <dbReference type="Proteomes" id="UP001234202"/>
    </source>
</evidence>
<sequence>MSGNLTHVLFENASGYALFEVTMQEEIAAKSKAVQEGVQDLSKFQKMVKLKSFLPFGSAAEALQNANDVSEGIISDQLNSLLQLLLPSAKSSTGKILLGVTERTLASSIAQQLGINCDTGERTLEMIRGIRLHAEHLLAKAGTGMTSGDVKAAQLGLGHSYSRSKVKFNVNRSDNMIIQAIALADQLDKDVNTFAMRIREWYSWHFPELVKIVPSNPGQYAKLVLLIGDKSQLTFNPEDKRYTEMVTGIQEICDDDETMAKNVMDAAKSSMGSDINEIDLINIKRFAERVVQLAGYRQSLRQYLIDKMHAVAPNLSALVGETIGARLISHAGSLTNLAKYPASTVQILGAEKALFRALKTKGNTPKYGLIYHSTFIGRAGAKHKGRISRFLANKCSIACRIDCFSDIPTNKYGEALRAQVEERLAFYETGAAVSKNSEAIAKAQAAIAASMDDDEDEDADDEDAKMEDVEEAVKLVEQGHKEVKAEADSAPAVDPELEKLKSLIPSAATPKSEKKEKKEKSKKRKSVAGDVSAMEVDTPAAAVEETTSKRSKKEKKSKSTDEAVAPAGAVAAVQVAAMDVDTPSKKSKKEKKDKEEKSERKKKRKSEAGAA</sequence>
<accession>A0ACC2XA06</accession>
<evidence type="ECO:0000313" key="1">
    <source>
        <dbReference type="EMBL" id="KAJ9120453.1"/>
    </source>
</evidence>
<keyword evidence="2" id="KW-1185">Reference proteome</keyword>
<proteinExistence type="predicted"/>
<comment type="caution">
    <text evidence="1">The sequence shown here is derived from an EMBL/GenBank/DDBJ whole genome shotgun (WGS) entry which is preliminary data.</text>
</comment>
<dbReference type="Proteomes" id="UP001234202">
    <property type="component" value="Unassembled WGS sequence"/>
</dbReference>
<gene>
    <name evidence="1" type="primary">NOP56</name>
    <name evidence="1" type="ORF">QFC24_005125</name>
</gene>
<name>A0ACC2XA06_9TREE</name>
<dbReference type="EMBL" id="JASBWV010000020">
    <property type="protein sequence ID" value="KAJ9120453.1"/>
    <property type="molecule type" value="Genomic_DNA"/>
</dbReference>
<reference evidence="1" key="1">
    <citation type="submission" date="2023-04" db="EMBL/GenBank/DDBJ databases">
        <title>Draft Genome sequencing of Naganishia species isolated from polar environments using Oxford Nanopore Technology.</title>
        <authorList>
            <person name="Leo P."/>
            <person name="Venkateswaran K."/>
        </authorList>
    </citation>
    <scope>NUCLEOTIDE SEQUENCE</scope>
    <source>
        <strain evidence="1">DBVPG 5303</strain>
    </source>
</reference>
<organism evidence="1 2">
    <name type="scientific">Naganishia onofrii</name>
    <dbReference type="NCBI Taxonomy" id="1851511"/>
    <lineage>
        <taxon>Eukaryota</taxon>
        <taxon>Fungi</taxon>
        <taxon>Dikarya</taxon>
        <taxon>Basidiomycota</taxon>
        <taxon>Agaricomycotina</taxon>
        <taxon>Tremellomycetes</taxon>
        <taxon>Filobasidiales</taxon>
        <taxon>Filobasidiaceae</taxon>
        <taxon>Naganishia</taxon>
    </lineage>
</organism>